<dbReference type="PANTHER" id="PTHR12126:SF11">
    <property type="entry name" value="NADH DEHYDROGENASE [UBIQUINONE] 1 ALPHA SUBCOMPLEX SUBUNIT 9, MITOCHONDRIAL"/>
    <property type="match status" value="1"/>
</dbReference>
<feature type="domain" description="NAD-dependent epimerase/dehydratase" evidence="2">
    <location>
        <begin position="3"/>
        <end position="202"/>
    </location>
</feature>
<dbReference type="InterPro" id="IPR036291">
    <property type="entry name" value="NAD(P)-bd_dom_sf"/>
</dbReference>
<keyword evidence="1" id="KW-0812">Transmembrane</keyword>
<proteinExistence type="predicted"/>
<keyword evidence="1" id="KW-1133">Transmembrane helix</keyword>
<dbReference type="SUPFAM" id="SSF51735">
    <property type="entry name" value="NAD(P)-binding Rossmann-fold domains"/>
    <property type="match status" value="1"/>
</dbReference>
<sequence>MHVLIVGAGGFVGRHLAGRLAADGVRVSAAGRDRRRLDRLLPGLSFLACDLATDGMAEWLPRLAGVDAVVNCAGLIRDAGGRYAAVHDKGARALFDACLAAGVRRVIQISALGANEDAVTRYHRSKRAADDHLAGLDPTGERMDWAVVRPSLIVGRGGQSTALFASLAALPLPFRLGSGRWLLQPIHVDDLVEAIVRLLGRPGRIATRIDAVGPAPMTTDAITLGFRRWLGLGSARFLPVPVRLIAATAWLGQRIGLGAVTPESLAMLRAGNVGDVEPFIAICGFRPATLDRALARTPATSTDLAGARLAPLRPVLRGLLALVWLAGGIVPLTLTSWAHSLALLAGAGITGAAAPVALGGAALIDIAIGLALLLRIRLRAAAVISILVMAGYSLILAICFPALWADPFGPLVKNLGVLGLTLAVHALETDRG</sequence>
<name>A0A2T5FZR7_9SPHN</name>
<keyword evidence="1" id="KW-0472">Membrane</keyword>
<dbReference type="PANTHER" id="PTHR12126">
    <property type="entry name" value="NADH-UBIQUINONE OXIDOREDUCTASE 39 KDA SUBUNIT-RELATED"/>
    <property type="match status" value="1"/>
</dbReference>
<dbReference type="GO" id="GO:0044877">
    <property type="term" value="F:protein-containing complex binding"/>
    <property type="evidence" value="ECO:0007669"/>
    <property type="project" value="TreeGrafter"/>
</dbReference>
<comment type="caution">
    <text evidence="3">The sequence shown here is derived from an EMBL/GenBank/DDBJ whole genome shotgun (WGS) entry which is preliminary data.</text>
</comment>
<evidence type="ECO:0000313" key="4">
    <source>
        <dbReference type="Proteomes" id="UP000244162"/>
    </source>
</evidence>
<feature type="transmembrane region" description="Helical" evidence="1">
    <location>
        <begin position="344"/>
        <end position="374"/>
    </location>
</feature>
<feature type="transmembrane region" description="Helical" evidence="1">
    <location>
        <begin position="381"/>
        <end position="405"/>
    </location>
</feature>
<dbReference type="Pfam" id="PF01370">
    <property type="entry name" value="Epimerase"/>
    <property type="match status" value="1"/>
</dbReference>
<dbReference type="Pfam" id="PF13781">
    <property type="entry name" value="DoxX_3"/>
    <property type="match status" value="1"/>
</dbReference>
<protein>
    <submittedName>
        <fullName evidence="3">NAD-dependent dehydratase</fullName>
    </submittedName>
</protein>
<evidence type="ECO:0000313" key="3">
    <source>
        <dbReference type="EMBL" id="PTQ12206.1"/>
    </source>
</evidence>
<dbReference type="AlphaFoldDB" id="A0A2T5FZR7"/>
<dbReference type="EMBL" id="NWBU01000005">
    <property type="protein sequence ID" value="PTQ12206.1"/>
    <property type="molecule type" value="Genomic_DNA"/>
</dbReference>
<accession>A0A2T5FZR7</accession>
<dbReference type="OrthoDB" id="5377001at2"/>
<dbReference type="RefSeq" id="WP_107967070.1">
    <property type="nucleotide sequence ID" value="NZ_NWBU01000005.1"/>
</dbReference>
<keyword evidence="4" id="KW-1185">Reference proteome</keyword>
<gene>
    <name evidence="3" type="ORF">CLG96_06545</name>
</gene>
<evidence type="ECO:0000259" key="2">
    <source>
        <dbReference type="Pfam" id="PF01370"/>
    </source>
</evidence>
<reference evidence="3 4" key="1">
    <citation type="submission" date="2017-09" db="EMBL/GenBank/DDBJ databases">
        <title>Sphingomonas panjinensis sp.nov., isolated from oil-contaminated soil.</title>
        <authorList>
            <person name="Wang L."/>
            <person name="Chen L."/>
        </authorList>
    </citation>
    <scope>NUCLEOTIDE SEQUENCE [LARGE SCALE GENOMIC DNA]</scope>
    <source>
        <strain evidence="3 4">FW-11</strain>
    </source>
</reference>
<dbReference type="Proteomes" id="UP000244162">
    <property type="component" value="Unassembled WGS sequence"/>
</dbReference>
<dbReference type="Gene3D" id="3.40.50.720">
    <property type="entry name" value="NAD(P)-binding Rossmann-like Domain"/>
    <property type="match status" value="1"/>
</dbReference>
<dbReference type="InterPro" id="IPR051207">
    <property type="entry name" value="ComplexI_NDUFA9_subunit"/>
</dbReference>
<organism evidence="3 4">
    <name type="scientific">Sphingomonas oleivorans</name>
    <dbReference type="NCBI Taxonomy" id="1735121"/>
    <lineage>
        <taxon>Bacteria</taxon>
        <taxon>Pseudomonadati</taxon>
        <taxon>Pseudomonadota</taxon>
        <taxon>Alphaproteobacteria</taxon>
        <taxon>Sphingomonadales</taxon>
        <taxon>Sphingomonadaceae</taxon>
        <taxon>Sphingomonas</taxon>
    </lineage>
</organism>
<dbReference type="InterPro" id="IPR001509">
    <property type="entry name" value="Epimerase_deHydtase"/>
</dbReference>
<evidence type="ECO:0000256" key="1">
    <source>
        <dbReference type="SAM" id="Phobius"/>
    </source>
</evidence>
<feature type="transmembrane region" description="Helical" evidence="1">
    <location>
        <begin position="318"/>
        <end position="338"/>
    </location>
</feature>
<dbReference type="InterPro" id="IPR025695">
    <property type="entry name" value="DoxX-like"/>
</dbReference>